<dbReference type="Pfam" id="PF14688">
    <property type="entry name" value="DUF4461"/>
    <property type="match status" value="1"/>
</dbReference>
<reference evidence="3 4" key="1">
    <citation type="journal article" date="2013" name="Nature">
        <title>Insights into bilaterian evolution from three spiralian genomes.</title>
        <authorList>
            <person name="Simakov O."/>
            <person name="Marletaz F."/>
            <person name="Cho S.J."/>
            <person name="Edsinger-Gonzales E."/>
            <person name="Havlak P."/>
            <person name="Hellsten U."/>
            <person name="Kuo D.H."/>
            <person name="Larsson T."/>
            <person name="Lv J."/>
            <person name="Arendt D."/>
            <person name="Savage R."/>
            <person name="Osoegawa K."/>
            <person name="de Jong P."/>
            <person name="Grimwood J."/>
            <person name="Chapman J.A."/>
            <person name="Shapiro H."/>
            <person name="Aerts A."/>
            <person name="Otillar R.P."/>
            <person name="Terry A.Y."/>
            <person name="Boore J.L."/>
            <person name="Grigoriev I.V."/>
            <person name="Lindberg D.R."/>
            <person name="Seaver E.C."/>
            <person name="Weisblat D.A."/>
            <person name="Putnam N.H."/>
            <person name="Rokhsar D.S."/>
        </authorList>
    </citation>
    <scope>NUCLEOTIDE SEQUENCE [LARGE SCALE GENOMIC DNA]</scope>
</reference>
<dbReference type="InterPro" id="IPR027989">
    <property type="entry name" value="DUF4461"/>
</dbReference>
<dbReference type="PANTHER" id="PTHR31596:SF1">
    <property type="entry name" value="T-CELL ACTIVATION INHIBITOR, MITOCHONDRIAL"/>
    <property type="match status" value="1"/>
</dbReference>
<dbReference type="InterPro" id="IPR027986">
    <property type="entry name" value="TCAIM"/>
</dbReference>
<dbReference type="GeneID" id="20244991"/>
<organism evidence="3 4">
    <name type="scientific">Lottia gigantea</name>
    <name type="common">Giant owl limpet</name>
    <dbReference type="NCBI Taxonomy" id="225164"/>
    <lineage>
        <taxon>Eukaryota</taxon>
        <taxon>Metazoa</taxon>
        <taxon>Spiralia</taxon>
        <taxon>Lophotrochozoa</taxon>
        <taxon>Mollusca</taxon>
        <taxon>Gastropoda</taxon>
        <taxon>Patellogastropoda</taxon>
        <taxon>Lottioidea</taxon>
        <taxon>Lottiidae</taxon>
        <taxon>Lottia</taxon>
    </lineage>
</organism>
<dbReference type="GO" id="GO:0005739">
    <property type="term" value="C:mitochondrion"/>
    <property type="evidence" value="ECO:0007669"/>
    <property type="project" value="TreeGrafter"/>
</dbReference>
<dbReference type="Pfam" id="PF14687">
    <property type="entry name" value="DUF4460"/>
    <property type="match status" value="1"/>
</dbReference>
<dbReference type="RefSeq" id="XP_009059529.1">
    <property type="nucleotide sequence ID" value="XM_009061281.1"/>
</dbReference>
<evidence type="ECO:0008006" key="5">
    <source>
        <dbReference type="Google" id="ProtNLM"/>
    </source>
</evidence>
<evidence type="ECO:0000313" key="4">
    <source>
        <dbReference type="Proteomes" id="UP000030746"/>
    </source>
</evidence>
<proteinExistence type="predicted"/>
<dbReference type="Proteomes" id="UP000030746">
    <property type="component" value="Unassembled WGS sequence"/>
</dbReference>
<dbReference type="PANTHER" id="PTHR31596">
    <property type="entry name" value="T-CELL ACTIVATION INHIBITOR, MITOCHONDRIAL"/>
    <property type="match status" value="1"/>
</dbReference>
<sequence length="480" mass="56448">MFSGWKHGIKITILRDSWLSHRCLSVKQTAIALRPLYFRVHPDLFSQYPTERLVNEESLKLLHEYITSQRKVDNVKPTRVVFYVRPPQNIKSIELKEVRIHLSTKNVRGTVEKVLEKCGLPLNYIHTVEKEKSDEIFPRPVYRNQTFYYGTAPPPEEEKPKREIVTLRSWFRNNLKDVRESEEVSKTFLHDVDTYREKIIQGLELKELRWESLWGIRYCRSCLKMFYRLYEENPENIREYLKGRRLVFANTAGISLLGDVILSCEDVRSDWLKLLKNVKAYDSVLERLPLMEVELSRLLNNIQVTRRKRHYITMANKYELYLGKLLNTLRHNRDATLKWLEEEDLSEIQMVVESEAGPLAVSKCGQFLIPASLPGSMIVEFIAKNKKHASVLLRDNVRYVEAEDKVIEECRQILQLKELTKDENITPQQMISCCEKLISEYWKLGVLLTNTRINVSNYYSMLEDGKIIIPWDCIMDTDGV</sequence>
<feature type="domain" description="DUF4460" evidence="1">
    <location>
        <begin position="21"/>
        <end position="120"/>
    </location>
</feature>
<name>V3ZZ87_LOTGI</name>
<dbReference type="InterPro" id="IPR028031">
    <property type="entry name" value="DUF4460"/>
</dbReference>
<dbReference type="OrthoDB" id="4238at2759"/>
<dbReference type="HOGENOM" id="CLU_025230_0_0_1"/>
<dbReference type="KEGG" id="lgi:LOTGIDRAFT_192633"/>
<protein>
    <recommendedName>
        <fullName evidence="5">DUF4460 domain-containing protein</fullName>
    </recommendedName>
</protein>
<dbReference type="EMBL" id="KB202544">
    <property type="protein sequence ID" value="ESO89737.1"/>
    <property type="molecule type" value="Genomic_DNA"/>
</dbReference>
<evidence type="ECO:0000259" key="2">
    <source>
        <dbReference type="Pfam" id="PF14688"/>
    </source>
</evidence>
<dbReference type="OMA" id="KLHISHY"/>
<evidence type="ECO:0000313" key="3">
    <source>
        <dbReference type="EMBL" id="ESO89737.1"/>
    </source>
</evidence>
<evidence type="ECO:0000259" key="1">
    <source>
        <dbReference type="Pfam" id="PF14687"/>
    </source>
</evidence>
<dbReference type="AlphaFoldDB" id="V3ZZ87"/>
<accession>V3ZZ87</accession>
<feature type="domain" description="DUF4461" evidence="2">
    <location>
        <begin position="166"/>
        <end position="473"/>
    </location>
</feature>
<keyword evidence="4" id="KW-1185">Reference proteome</keyword>
<gene>
    <name evidence="3" type="ORF">LOTGIDRAFT_192633</name>
</gene>
<dbReference type="CTD" id="20244991"/>